<evidence type="ECO:0000313" key="10">
    <source>
        <dbReference type="Proteomes" id="UP000770015"/>
    </source>
</evidence>
<feature type="domain" description="Major facilitator superfamily (MFS) profile" evidence="8">
    <location>
        <begin position="144"/>
        <end position="607"/>
    </location>
</feature>
<evidence type="ECO:0000256" key="3">
    <source>
        <dbReference type="ARBA" id="ARBA00022692"/>
    </source>
</evidence>
<evidence type="ECO:0000256" key="2">
    <source>
        <dbReference type="ARBA" id="ARBA00022448"/>
    </source>
</evidence>
<dbReference type="SUPFAM" id="SSF103473">
    <property type="entry name" value="MFS general substrate transporter"/>
    <property type="match status" value="1"/>
</dbReference>
<dbReference type="GO" id="GO:0022857">
    <property type="term" value="F:transmembrane transporter activity"/>
    <property type="evidence" value="ECO:0007669"/>
    <property type="project" value="InterPro"/>
</dbReference>
<feature type="transmembrane region" description="Helical" evidence="7">
    <location>
        <begin position="578"/>
        <end position="598"/>
    </location>
</feature>
<keyword evidence="4 7" id="KW-1133">Transmembrane helix</keyword>
<comment type="caution">
    <text evidence="9">The sequence shown here is derived from an EMBL/GenBank/DDBJ whole genome shotgun (WGS) entry which is preliminary data.</text>
</comment>
<dbReference type="PANTHER" id="PTHR23502">
    <property type="entry name" value="MAJOR FACILITATOR SUPERFAMILY"/>
    <property type="match status" value="1"/>
</dbReference>
<feature type="compositionally biased region" description="Basic and acidic residues" evidence="6">
    <location>
        <begin position="50"/>
        <end position="59"/>
    </location>
</feature>
<dbReference type="FunFam" id="1.20.1250.20:FF:000172">
    <property type="entry name" value="MFS multidrug resistance transporter"/>
    <property type="match status" value="1"/>
</dbReference>
<evidence type="ECO:0000256" key="7">
    <source>
        <dbReference type="SAM" id="Phobius"/>
    </source>
</evidence>
<dbReference type="GO" id="GO:0005886">
    <property type="term" value="C:plasma membrane"/>
    <property type="evidence" value="ECO:0007669"/>
    <property type="project" value="TreeGrafter"/>
</dbReference>
<feature type="transmembrane region" description="Helical" evidence="7">
    <location>
        <begin position="414"/>
        <end position="434"/>
    </location>
</feature>
<feature type="region of interest" description="Disordered" evidence="6">
    <location>
        <begin position="50"/>
        <end position="90"/>
    </location>
</feature>
<dbReference type="InterPro" id="IPR020846">
    <property type="entry name" value="MFS_dom"/>
</dbReference>
<dbReference type="Pfam" id="PF07690">
    <property type="entry name" value="MFS_1"/>
    <property type="match status" value="1"/>
</dbReference>
<feature type="transmembrane region" description="Helical" evidence="7">
    <location>
        <begin position="296"/>
        <end position="318"/>
    </location>
</feature>
<feature type="transmembrane region" description="Helical" evidence="7">
    <location>
        <begin position="480"/>
        <end position="500"/>
    </location>
</feature>
<feature type="compositionally biased region" description="Low complexity" evidence="6">
    <location>
        <begin position="60"/>
        <end position="74"/>
    </location>
</feature>
<evidence type="ECO:0000256" key="5">
    <source>
        <dbReference type="ARBA" id="ARBA00023136"/>
    </source>
</evidence>
<evidence type="ECO:0000259" key="8">
    <source>
        <dbReference type="PROSITE" id="PS50850"/>
    </source>
</evidence>
<feature type="transmembrane region" description="Helical" evidence="7">
    <location>
        <begin position="551"/>
        <end position="572"/>
    </location>
</feature>
<sequence>MENRKSFLQWATYASRRFTTIEGWQEVQSNVYKAAGAGLQFITVDPEFDPEQHHEDASIRTRSSARTSSRLSPRQLKTSDGPTLRALGASGPTANPFDDRHLIAPFAFDFRDPFADSCTTEPVSVPEPVEQDYHIFTRRQKWLVILIIGGAGLFSGLSSNIYFPALQQIANDLKVSLGTVSLTITSYLIIQGVAPLFWGTLSDTLGRRPIYLASFTAYIIANIGLSFSPNFTALFVLRGLQAAGIASTVSMGNGVIQDISPLSERAAFISFYQAIRNFSIAIGPVLGGLLSNFLGFRSIFIFLLALSTVATIMIVFLLPETLRSIAGNGSIRLRGIYSPLIYKITKEPDYWEEPDEPIIRPKLTPASFLEPFRLLAQGDIFASLLFGGVVYAIWSMVTASTTGLFKARFGLNELLIGLAFLPNGFGTIVGSAIIGNLMTQDFRAAEAAYKAERNMPDTAKISAKKVPNDFPIEQARLRHLPWVSGVFIGSTAAYGLSLALPNLTALPGWIAIPLILQFFIAAASNAIFALNQTLVSDLCPGRGASSTAINNLVRCGVGAIGVALIEGMLAILGPAPTFLGLALIVVIFSPLSTVNLYWGMQLRTRRAEKQAVREGKKKMGAGAV</sequence>
<dbReference type="Proteomes" id="UP000770015">
    <property type="component" value="Unassembled WGS sequence"/>
</dbReference>
<proteinExistence type="predicted"/>
<dbReference type="PROSITE" id="PS50850">
    <property type="entry name" value="MFS"/>
    <property type="match status" value="1"/>
</dbReference>
<dbReference type="InterPro" id="IPR036259">
    <property type="entry name" value="MFS_trans_sf"/>
</dbReference>
<comment type="subcellular location">
    <subcellularLocation>
        <location evidence="1">Membrane</location>
        <topology evidence="1">Multi-pass membrane protein</topology>
    </subcellularLocation>
</comment>
<organism evidence="9 10">
    <name type="scientific">Plectosphaerella plurivora</name>
    <dbReference type="NCBI Taxonomy" id="936078"/>
    <lineage>
        <taxon>Eukaryota</taxon>
        <taxon>Fungi</taxon>
        <taxon>Dikarya</taxon>
        <taxon>Ascomycota</taxon>
        <taxon>Pezizomycotina</taxon>
        <taxon>Sordariomycetes</taxon>
        <taxon>Hypocreomycetidae</taxon>
        <taxon>Glomerellales</taxon>
        <taxon>Plectosphaerellaceae</taxon>
        <taxon>Plectosphaerella</taxon>
    </lineage>
</organism>
<feature type="transmembrane region" description="Helical" evidence="7">
    <location>
        <begin position="506"/>
        <end position="530"/>
    </location>
</feature>
<keyword evidence="10" id="KW-1185">Reference proteome</keyword>
<keyword evidence="2" id="KW-0813">Transport</keyword>
<evidence type="ECO:0000256" key="6">
    <source>
        <dbReference type="SAM" id="MobiDB-lite"/>
    </source>
</evidence>
<dbReference type="EMBL" id="JAGSXJ010000038">
    <property type="protein sequence ID" value="KAH6665357.1"/>
    <property type="molecule type" value="Genomic_DNA"/>
</dbReference>
<evidence type="ECO:0000256" key="4">
    <source>
        <dbReference type="ARBA" id="ARBA00022989"/>
    </source>
</evidence>
<accession>A0A9P8V1Q7</accession>
<feature type="transmembrane region" description="Helical" evidence="7">
    <location>
        <begin position="210"/>
        <end position="227"/>
    </location>
</feature>
<dbReference type="AlphaFoldDB" id="A0A9P8V1Q7"/>
<dbReference type="OrthoDB" id="440553at2759"/>
<evidence type="ECO:0000256" key="1">
    <source>
        <dbReference type="ARBA" id="ARBA00004141"/>
    </source>
</evidence>
<gene>
    <name evidence="9" type="ORF">F5X68DRAFT_237160</name>
</gene>
<dbReference type="InterPro" id="IPR011701">
    <property type="entry name" value="MFS"/>
</dbReference>
<evidence type="ECO:0000313" key="9">
    <source>
        <dbReference type="EMBL" id="KAH6665357.1"/>
    </source>
</evidence>
<protein>
    <submittedName>
        <fullName evidence="9">Major facilitator superfamily transporter</fullName>
    </submittedName>
</protein>
<feature type="transmembrane region" description="Helical" evidence="7">
    <location>
        <begin position="175"/>
        <end position="198"/>
    </location>
</feature>
<feature type="transmembrane region" description="Helical" evidence="7">
    <location>
        <begin position="142"/>
        <end position="163"/>
    </location>
</feature>
<keyword evidence="5 7" id="KW-0472">Membrane</keyword>
<dbReference type="PANTHER" id="PTHR23502:SF26">
    <property type="entry name" value="MAJOR FACILITATOR SUPERFAMILY (MFS) PROFILE DOMAIN-CONTAINING PROTEIN"/>
    <property type="match status" value="1"/>
</dbReference>
<name>A0A9P8V1Q7_9PEZI</name>
<dbReference type="Gene3D" id="1.20.1250.20">
    <property type="entry name" value="MFS general substrate transporter like domains"/>
    <property type="match status" value="1"/>
</dbReference>
<keyword evidence="3 7" id="KW-0812">Transmembrane</keyword>
<feature type="transmembrane region" description="Helical" evidence="7">
    <location>
        <begin position="374"/>
        <end position="394"/>
    </location>
</feature>
<reference evidence="9" key="1">
    <citation type="journal article" date="2021" name="Nat. Commun.">
        <title>Genetic determinants of endophytism in the Arabidopsis root mycobiome.</title>
        <authorList>
            <person name="Mesny F."/>
            <person name="Miyauchi S."/>
            <person name="Thiergart T."/>
            <person name="Pickel B."/>
            <person name="Atanasova L."/>
            <person name="Karlsson M."/>
            <person name="Huettel B."/>
            <person name="Barry K.W."/>
            <person name="Haridas S."/>
            <person name="Chen C."/>
            <person name="Bauer D."/>
            <person name="Andreopoulos W."/>
            <person name="Pangilinan J."/>
            <person name="LaButti K."/>
            <person name="Riley R."/>
            <person name="Lipzen A."/>
            <person name="Clum A."/>
            <person name="Drula E."/>
            <person name="Henrissat B."/>
            <person name="Kohler A."/>
            <person name="Grigoriev I.V."/>
            <person name="Martin F.M."/>
            <person name="Hacquard S."/>
        </authorList>
    </citation>
    <scope>NUCLEOTIDE SEQUENCE</scope>
    <source>
        <strain evidence="9">MPI-SDFR-AT-0117</strain>
    </source>
</reference>